<sequence>MSKKLFRQWLDEYSKIYPEHVVAGDIDRIISDKNMQASIRKSQTNLALYLFLEAKITSDYARLIDTKLREAFCKLDLLDFKDPSGFAQYKLASLELRSYLHLRNQFESFIEKDIFQHVHEDSRLNAFRRWVDVAAYLFNTGCYEGYHLVIVKLQQLEMKELLDGLTSLQRKKYNQLAQLSRSNGRLCAYVDSDHRPSCFKPVPLWSLSLSATLETLGADKHQPLSLFPQNHPNYMEAKKRDGLYEEINRVLNKKPEKLPFYLEKTYDQIQADLTCNIVKKRSHCNSHKQSSVSKLYSHGLLPSFWHRNCRGESKIYKDMYATSKTEMPQFAVKI</sequence>
<dbReference type="EMBL" id="CP038254">
    <property type="protein sequence ID" value="QBR84092.1"/>
    <property type="molecule type" value="Genomic_DNA"/>
</dbReference>
<dbReference type="GO" id="GO:0007264">
    <property type="term" value="P:small GTPase-mediated signal transduction"/>
    <property type="evidence" value="ECO:0007669"/>
    <property type="project" value="InterPro"/>
</dbReference>
<accession>A0AAX1EGB9</accession>
<dbReference type="Proteomes" id="UP000295517">
    <property type="component" value="Chromosome"/>
</dbReference>
<reference evidence="1 2" key="1">
    <citation type="submission" date="2019-03" db="EMBL/GenBank/DDBJ databases">
        <title>Diverse conjugative elements silence natural transformation in Legionella species.</title>
        <authorList>
            <person name="Durieux I."/>
            <person name="Ginevra C."/>
            <person name="Attaiech L."/>
            <person name="Picq K."/>
            <person name="Juan P.A."/>
            <person name="Jarraud S."/>
            <person name="Charpentier X."/>
        </authorList>
    </citation>
    <scope>NUCLEOTIDE SEQUENCE [LARGE SCALE GENOMIC DNA]</scope>
    <source>
        <strain evidence="1 2">HL-0427-4011</strain>
    </source>
</reference>
<dbReference type="AlphaFoldDB" id="A0AAX1EGB9"/>
<gene>
    <name evidence="1" type="ORF">E3983_06825</name>
</gene>
<evidence type="ECO:0008006" key="3">
    <source>
        <dbReference type="Google" id="ProtNLM"/>
    </source>
</evidence>
<dbReference type="RefSeq" id="WP_135060356.1">
    <property type="nucleotide sequence ID" value="NZ_CP038254.1"/>
</dbReference>
<proteinExistence type="predicted"/>
<dbReference type="GO" id="GO:0005085">
    <property type="term" value="F:guanyl-nucleotide exchange factor activity"/>
    <property type="evidence" value="ECO:0007669"/>
    <property type="project" value="InterPro"/>
</dbReference>
<organism evidence="1 2">
    <name type="scientific">Legionella israelensis</name>
    <dbReference type="NCBI Taxonomy" id="454"/>
    <lineage>
        <taxon>Bacteria</taxon>
        <taxon>Pseudomonadati</taxon>
        <taxon>Pseudomonadota</taxon>
        <taxon>Gammaproteobacteria</taxon>
        <taxon>Legionellales</taxon>
        <taxon>Legionellaceae</taxon>
        <taxon>Legionella</taxon>
    </lineage>
</organism>
<dbReference type="Gene3D" id="1.10.840.10">
    <property type="entry name" value="Ras guanine-nucleotide exchange factors catalytic domain"/>
    <property type="match status" value="1"/>
</dbReference>
<protein>
    <recommendedName>
        <fullName evidence="3">Ras-GEF domain-containing protein</fullName>
    </recommendedName>
</protein>
<evidence type="ECO:0000313" key="2">
    <source>
        <dbReference type="Proteomes" id="UP000295517"/>
    </source>
</evidence>
<dbReference type="InterPro" id="IPR036964">
    <property type="entry name" value="RASGEF_cat_dom_sf"/>
</dbReference>
<evidence type="ECO:0000313" key="1">
    <source>
        <dbReference type="EMBL" id="QBR84092.1"/>
    </source>
</evidence>
<name>A0AAX1EGB9_9GAMM</name>